<evidence type="ECO:0000256" key="1">
    <source>
        <dbReference type="SAM" id="MobiDB-lite"/>
    </source>
</evidence>
<keyword evidence="3" id="KW-1185">Reference proteome</keyword>
<name>A0A7J6UAU0_PEROL</name>
<accession>A0A7J6UAU0</accession>
<proteinExistence type="predicted"/>
<sequence length="505" mass="55038">MSSSSSASSRPTETPLQMPFPDIRDSVDGVEQPRDQPPPPIAAIVPAPEEALPVPTEPPPSLVAVEKRIKEVTEEIARLEKEGSLSSEIPEEYLAMTKVEITKPPPMKSLSESDLQIPRAKKAQPDEKVLARKALLSRIDKEVGEEIERQREEEIKRGIDLRARFASRSKVWDIHVPRAARDEHWIEPGPEVCRHALLGVLSGVISVTTAALPGDPTGCRDGDPSGGAVYATVVTKRDLTEGYKKSLVRALSPYGIQAIVLSMESLRSLVLSQGAAMEVDQASQGRGVAKHRKKRKRGKRGRKGVPSKPSRSVPMPKIEAGPTTAPRVAEVLRKPQEEAFEEENAEENIPAAANTAEAPTEQVASGELEMQENVESPRVERPSPSKEASSRCDHFCISTPNDSEATGPGMEHGLDEEEHDDDIENEDDYIADAVGTWLGVDDLDEHHNRDDSEYLDQHGSPRARNAAATMTFFNSAATAFGFSKAMGMHQKFAGVVDIVEDSGLL</sequence>
<dbReference type="Proteomes" id="UP000553632">
    <property type="component" value="Unassembled WGS sequence"/>
</dbReference>
<feature type="compositionally biased region" description="Low complexity" evidence="1">
    <location>
        <begin position="42"/>
        <end position="54"/>
    </location>
</feature>
<feature type="region of interest" description="Disordered" evidence="1">
    <location>
        <begin position="1"/>
        <end position="60"/>
    </location>
</feature>
<gene>
    <name evidence="2" type="ORF">FOZ63_021717</name>
</gene>
<feature type="compositionally biased region" description="Basic residues" evidence="1">
    <location>
        <begin position="288"/>
        <end position="305"/>
    </location>
</feature>
<dbReference type="AlphaFoldDB" id="A0A7J6UAU0"/>
<feature type="compositionally biased region" description="Basic and acidic residues" evidence="1">
    <location>
        <begin position="22"/>
        <end position="34"/>
    </location>
</feature>
<feature type="region of interest" description="Disordered" evidence="1">
    <location>
        <begin position="104"/>
        <end position="123"/>
    </location>
</feature>
<feature type="region of interest" description="Disordered" evidence="1">
    <location>
        <begin position="278"/>
        <end position="326"/>
    </location>
</feature>
<feature type="compositionally biased region" description="Low complexity" evidence="1">
    <location>
        <begin position="347"/>
        <end position="361"/>
    </location>
</feature>
<dbReference type="EMBL" id="JABANO010004975">
    <property type="protein sequence ID" value="KAF4754300.1"/>
    <property type="molecule type" value="Genomic_DNA"/>
</dbReference>
<organism evidence="2 3">
    <name type="scientific">Perkinsus olseni</name>
    <name type="common">Perkinsus atlanticus</name>
    <dbReference type="NCBI Taxonomy" id="32597"/>
    <lineage>
        <taxon>Eukaryota</taxon>
        <taxon>Sar</taxon>
        <taxon>Alveolata</taxon>
        <taxon>Perkinsozoa</taxon>
        <taxon>Perkinsea</taxon>
        <taxon>Perkinsida</taxon>
        <taxon>Perkinsidae</taxon>
        <taxon>Perkinsus</taxon>
    </lineage>
</organism>
<feature type="region of interest" description="Disordered" evidence="1">
    <location>
        <begin position="338"/>
        <end position="420"/>
    </location>
</feature>
<evidence type="ECO:0000313" key="3">
    <source>
        <dbReference type="Proteomes" id="UP000553632"/>
    </source>
</evidence>
<feature type="compositionally biased region" description="Basic and acidic residues" evidence="1">
    <location>
        <begin position="375"/>
        <end position="394"/>
    </location>
</feature>
<reference evidence="2 3" key="1">
    <citation type="submission" date="2020-04" db="EMBL/GenBank/DDBJ databases">
        <title>Perkinsus olseni comparative genomics.</title>
        <authorList>
            <person name="Bogema D.R."/>
        </authorList>
    </citation>
    <scope>NUCLEOTIDE SEQUENCE [LARGE SCALE GENOMIC DNA]</scope>
    <source>
        <strain evidence="2 3">ATCC PRA-207</strain>
    </source>
</reference>
<comment type="caution">
    <text evidence="2">The sequence shown here is derived from an EMBL/GenBank/DDBJ whole genome shotgun (WGS) entry which is preliminary data.</text>
</comment>
<evidence type="ECO:0000313" key="2">
    <source>
        <dbReference type="EMBL" id="KAF4754300.1"/>
    </source>
</evidence>
<protein>
    <submittedName>
        <fullName evidence="2">Uncharacterized protein</fullName>
    </submittedName>
</protein>